<dbReference type="PANTHER" id="PTHR46124:SF3">
    <property type="entry name" value="HYDROLASE"/>
    <property type="match status" value="1"/>
</dbReference>
<evidence type="ECO:0000256" key="2">
    <source>
        <dbReference type="ARBA" id="ARBA00022801"/>
    </source>
</evidence>
<dbReference type="PROSITE" id="PS01137">
    <property type="entry name" value="TATD_1"/>
    <property type="match status" value="1"/>
</dbReference>
<dbReference type="RefSeq" id="WP_289960608.1">
    <property type="nucleotide sequence ID" value="NZ_JAUEOZ010000001.1"/>
</dbReference>
<dbReference type="Gene3D" id="3.20.20.140">
    <property type="entry name" value="Metal-dependent hydrolases"/>
    <property type="match status" value="1"/>
</dbReference>
<dbReference type="PROSITE" id="PS01091">
    <property type="entry name" value="TATD_3"/>
    <property type="match status" value="1"/>
</dbReference>
<reference evidence="3" key="1">
    <citation type="submission" date="2024-05" db="EMBL/GenBank/DDBJ databases">
        <title>Genome Sequences of Four Agar- Degrading Marine Bacteria.</title>
        <authorList>
            <person name="Phillips E.K."/>
            <person name="Shaffer J.C."/>
            <person name="Henson M.W."/>
            <person name="Temperton B."/>
            <person name="Thrash C.J."/>
            <person name="Martin M.O."/>
        </authorList>
    </citation>
    <scope>NUCLEOTIDE SEQUENCE</scope>
    <source>
        <strain evidence="3">EKP203</strain>
    </source>
</reference>
<keyword evidence="4" id="KW-1185">Reference proteome</keyword>
<evidence type="ECO:0000313" key="4">
    <source>
        <dbReference type="Proteomes" id="UP001169719"/>
    </source>
</evidence>
<dbReference type="Proteomes" id="UP001169719">
    <property type="component" value="Unassembled WGS sequence"/>
</dbReference>
<organism evidence="3 4">
    <name type="scientific">Vibrio agarivorans</name>
    <dbReference type="NCBI Taxonomy" id="153622"/>
    <lineage>
        <taxon>Bacteria</taxon>
        <taxon>Pseudomonadati</taxon>
        <taxon>Pseudomonadota</taxon>
        <taxon>Gammaproteobacteria</taxon>
        <taxon>Vibrionales</taxon>
        <taxon>Vibrionaceae</taxon>
        <taxon>Vibrio</taxon>
    </lineage>
</organism>
<gene>
    <name evidence="3" type="ORF">QWJ08_02915</name>
</gene>
<evidence type="ECO:0000313" key="3">
    <source>
        <dbReference type="EMBL" id="MDN2480347.1"/>
    </source>
</evidence>
<dbReference type="Pfam" id="PF01026">
    <property type="entry name" value="TatD_DNase"/>
    <property type="match status" value="1"/>
</dbReference>
<evidence type="ECO:0000256" key="1">
    <source>
        <dbReference type="ARBA" id="ARBA00009275"/>
    </source>
</evidence>
<comment type="caution">
    <text evidence="3">The sequence shown here is derived from an EMBL/GenBank/DDBJ whole genome shotgun (WGS) entry which is preliminary data.</text>
</comment>
<comment type="similarity">
    <text evidence="1">Belongs to the metallo-dependent hydrolases superfamily. TatD-type hydrolase family.</text>
</comment>
<protein>
    <submittedName>
        <fullName evidence="3">TatD family hydrolase</fullName>
    </submittedName>
</protein>
<dbReference type="InterPro" id="IPR001130">
    <property type="entry name" value="TatD-like"/>
</dbReference>
<accession>A0ABT7XX49</accession>
<dbReference type="EMBL" id="JAUEOZ010000001">
    <property type="protein sequence ID" value="MDN2480347.1"/>
    <property type="molecule type" value="Genomic_DNA"/>
</dbReference>
<dbReference type="PANTHER" id="PTHR46124">
    <property type="entry name" value="D-AMINOACYL-TRNA DEACYLASE"/>
    <property type="match status" value="1"/>
</dbReference>
<keyword evidence="2 3" id="KW-0378">Hydrolase</keyword>
<dbReference type="InterPro" id="IPR032466">
    <property type="entry name" value="Metal_Hydrolase"/>
</dbReference>
<dbReference type="SUPFAM" id="SSF51556">
    <property type="entry name" value="Metallo-dependent hydrolases"/>
    <property type="match status" value="1"/>
</dbReference>
<dbReference type="PIRSF" id="PIRSF005902">
    <property type="entry name" value="DNase_TatD"/>
    <property type="match status" value="1"/>
</dbReference>
<dbReference type="CDD" id="cd01310">
    <property type="entry name" value="TatD_DNAse"/>
    <property type="match status" value="1"/>
</dbReference>
<name>A0ABT7XX49_9VIBR</name>
<sequence>MTSEAPLFDTHCHFDFNVFAEDFDAQLRQATEVGVKRILIPAIGEENWQRLELLSAHHNEIDWALGCHPYFLNQNSTQQVDNLIAYYHQTSVKPIAIGECGLDALVSVELGFQQQILQQHIQVANELGLPVLLHCRKAYNDLLRILKQFPIHNGGVLHGFSGSYQQAMQLLEKGLLIGVGGVITYPRANKTRNAIRQLPLDGILLETDAPDMPLNHFQGQSNHPKRLPVILSTLSELKQIEKQTIAQKIWQNSISLF</sequence>
<proteinExistence type="inferred from homology"/>
<dbReference type="GO" id="GO:0016787">
    <property type="term" value="F:hydrolase activity"/>
    <property type="evidence" value="ECO:0007669"/>
    <property type="project" value="UniProtKB-KW"/>
</dbReference>
<dbReference type="InterPro" id="IPR018228">
    <property type="entry name" value="DNase_TatD-rel_CS"/>
</dbReference>